<sequence>MFEWITGLLESGGAWAIFALMLLENIFPPIPSELIMPLAGFNAARGGTPLWLAILAGGVGSTLGAWFWYVIGVAYGPARMRRVVVRYGRWLTLTPNELTSAEGWFARHGGAAVFFGRFLPTIRTLISVPAGLAQMPVGRFLLFTAIGSFIWTGGLAIAGYVLENGYEAVSHLIDPLSTAIVLGFVALYVWRVIRWRPDA</sequence>
<keyword evidence="2" id="KW-1003">Cell membrane</keyword>
<feature type="transmembrane region" description="Helical" evidence="6">
    <location>
        <begin position="168"/>
        <end position="190"/>
    </location>
</feature>
<dbReference type="PANTHER" id="PTHR42709:SF6">
    <property type="entry name" value="UNDECAPRENYL PHOSPHATE TRANSPORTER A"/>
    <property type="match status" value="1"/>
</dbReference>
<evidence type="ECO:0000256" key="3">
    <source>
        <dbReference type="ARBA" id="ARBA00022692"/>
    </source>
</evidence>
<keyword evidence="4 6" id="KW-1133">Transmembrane helix</keyword>
<keyword evidence="5 6" id="KW-0472">Membrane</keyword>
<evidence type="ECO:0000256" key="2">
    <source>
        <dbReference type="ARBA" id="ARBA00022475"/>
    </source>
</evidence>
<dbReference type="GO" id="GO:0005886">
    <property type="term" value="C:plasma membrane"/>
    <property type="evidence" value="ECO:0007669"/>
    <property type="project" value="UniProtKB-SubCell"/>
</dbReference>
<feature type="transmembrane region" description="Helical" evidence="6">
    <location>
        <begin position="50"/>
        <end position="76"/>
    </location>
</feature>
<dbReference type="InterPro" id="IPR032816">
    <property type="entry name" value="VTT_dom"/>
</dbReference>
<comment type="subcellular location">
    <subcellularLocation>
        <location evidence="1">Cell membrane</location>
        <topology evidence="1">Multi-pass membrane protein</topology>
    </subcellularLocation>
</comment>
<proteinExistence type="predicted"/>
<dbReference type="GeneID" id="97046504"/>
<feature type="domain" description="VTT" evidence="7">
    <location>
        <begin position="30"/>
        <end position="160"/>
    </location>
</feature>
<gene>
    <name evidence="8" type="ORF">FHD67_07190</name>
</gene>
<evidence type="ECO:0000313" key="8">
    <source>
        <dbReference type="EMBL" id="TNH40061.1"/>
    </source>
</evidence>
<name>A0A5C4R8R2_9RHOB</name>
<dbReference type="EMBL" id="VDDC01000011">
    <property type="protein sequence ID" value="TNH40061.1"/>
    <property type="molecule type" value="Genomic_DNA"/>
</dbReference>
<evidence type="ECO:0000256" key="1">
    <source>
        <dbReference type="ARBA" id="ARBA00004651"/>
    </source>
</evidence>
<protein>
    <submittedName>
        <fullName evidence="8">DedA family protein</fullName>
    </submittedName>
</protein>
<dbReference type="RefSeq" id="WP_045981956.1">
    <property type="nucleotide sequence ID" value="NZ_VDDC01000011.1"/>
</dbReference>
<organism evidence="8 9">
    <name type="scientific">Paracoccus haeundaensis</name>
    <dbReference type="NCBI Taxonomy" id="225362"/>
    <lineage>
        <taxon>Bacteria</taxon>
        <taxon>Pseudomonadati</taxon>
        <taxon>Pseudomonadota</taxon>
        <taxon>Alphaproteobacteria</taxon>
        <taxon>Rhodobacterales</taxon>
        <taxon>Paracoccaceae</taxon>
        <taxon>Paracoccus</taxon>
    </lineage>
</organism>
<keyword evidence="9" id="KW-1185">Reference proteome</keyword>
<evidence type="ECO:0000256" key="5">
    <source>
        <dbReference type="ARBA" id="ARBA00023136"/>
    </source>
</evidence>
<dbReference type="Pfam" id="PF09335">
    <property type="entry name" value="VTT_dom"/>
    <property type="match status" value="1"/>
</dbReference>
<dbReference type="AlphaFoldDB" id="A0A5C4R8R2"/>
<dbReference type="Proteomes" id="UP000304880">
    <property type="component" value="Unassembled WGS sequence"/>
</dbReference>
<feature type="transmembrane region" description="Helical" evidence="6">
    <location>
        <begin position="140"/>
        <end position="162"/>
    </location>
</feature>
<feature type="transmembrane region" description="Helical" evidence="6">
    <location>
        <begin position="12"/>
        <end position="30"/>
    </location>
</feature>
<evidence type="ECO:0000313" key="9">
    <source>
        <dbReference type="Proteomes" id="UP000304880"/>
    </source>
</evidence>
<keyword evidence="3 6" id="KW-0812">Transmembrane</keyword>
<dbReference type="InterPro" id="IPR051311">
    <property type="entry name" value="DedA_domain"/>
</dbReference>
<evidence type="ECO:0000259" key="7">
    <source>
        <dbReference type="Pfam" id="PF09335"/>
    </source>
</evidence>
<comment type="caution">
    <text evidence="8">The sequence shown here is derived from an EMBL/GenBank/DDBJ whole genome shotgun (WGS) entry which is preliminary data.</text>
</comment>
<accession>A0A5C4R8R2</accession>
<dbReference type="PANTHER" id="PTHR42709">
    <property type="entry name" value="ALKALINE PHOSPHATASE LIKE PROTEIN"/>
    <property type="match status" value="1"/>
</dbReference>
<evidence type="ECO:0000256" key="4">
    <source>
        <dbReference type="ARBA" id="ARBA00022989"/>
    </source>
</evidence>
<reference evidence="8 9" key="1">
    <citation type="submission" date="2019-06" db="EMBL/GenBank/DDBJ databases">
        <authorList>
            <person name="Li J."/>
        </authorList>
    </citation>
    <scope>NUCLEOTIDE SEQUENCE [LARGE SCALE GENOMIC DNA]</scope>
    <source>
        <strain evidence="8 9">CGMCC 1.8012</strain>
    </source>
</reference>
<evidence type="ECO:0000256" key="6">
    <source>
        <dbReference type="SAM" id="Phobius"/>
    </source>
</evidence>